<dbReference type="InterPro" id="IPR046347">
    <property type="entry name" value="bZIP_sf"/>
</dbReference>
<dbReference type="Gene3D" id="1.20.5.170">
    <property type="match status" value="1"/>
</dbReference>
<gene>
    <name evidence="8" type="ORF">MAN_04734</name>
</gene>
<dbReference type="GO" id="GO:0090575">
    <property type="term" value="C:RNA polymerase II transcription regulator complex"/>
    <property type="evidence" value="ECO:0007669"/>
    <property type="project" value="TreeGrafter"/>
</dbReference>
<keyword evidence="5" id="KW-0804">Transcription</keyword>
<evidence type="ECO:0000256" key="2">
    <source>
        <dbReference type="ARBA" id="ARBA00007163"/>
    </source>
</evidence>
<keyword evidence="3" id="KW-0805">Transcription regulation</keyword>
<evidence type="ECO:0000256" key="5">
    <source>
        <dbReference type="ARBA" id="ARBA00023163"/>
    </source>
</evidence>
<dbReference type="OrthoDB" id="5218140at2759"/>
<dbReference type="EMBL" id="AZNF01000005">
    <property type="protein sequence ID" value="KID66453.1"/>
    <property type="molecule type" value="Genomic_DNA"/>
</dbReference>
<proteinExistence type="inferred from homology"/>
<comment type="subcellular location">
    <subcellularLocation>
        <location evidence="1">Nucleus</location>
    </subcellularLocation>
</comment>
<evidence type="ECO:0000256" key="7">
    <source>
        <dbReference type="SAM" id="MobiDB-lite"/>
    </source>
</evidence>
<dbReference type="GO" id="GO:0001228">
    <property type="term" value="F:DNA-binding transcription activator activity, RNA polymerase II-specific"/>
    <property type="evidence" value="ECO:0007669"/>
    <property type="project" value="TreeGrafter"/>
</dbReference>
<dbReference type="PANTHER" id="PTHR40621">
    <property type="entry name" value="TRANSCRIPTION FACTOR KAPC-RELATED"/>
    <property type="match status" value="1"/>
</dbReference>
<comment type="caution">
    <text evidence="8">The sequence shown here is derived from an EMBL/GenBank/DDBJ whole genome shotgun (WGS) entry which is preliminary data.</text>
</comment>
<dbReference type="VEuPathDB" id="FungiDB:MAN_04734"/>
<feature type="compositionally biased region" description="Basic and acidic residues" evidence="7">
    <location>
        <begin position="85"/>
        <end position="95"/>
    </location>
</feature>
<accession>A0A0B4F7I5</accession>
<evidence type="ECO:0000313" key="8">
    <source>
        <dbReference type="EMBL" id="KID66453.1"/>
    </source>
</evidence>
<dbReference type="HOGENOM" id="CLU_036934_3_0_1"/>
<sequence>MSEDASRPSFTSFWRKGKQKLRGKPSAAATPEGAAAAADPFATLSVRHHRQPSNSHPMPFLTKPSLPRVSKHANKPAKASADAAEQPKPDKDKAQLRRAQVRRAQIQHRQRKANYIKQLEIDVSELRDLISLTEKETAALFKENFLIREALETAGLPLAMTTAAAMQQQMRLDAAGPVDTPAAAAAEESPELFGAIDVDDLTVTLSMDAALGAPCFHISSNSSGASAAASPPPRTVAGVALTWEQEQRAVNFILGLEHCCWDHFFMGDFHLHDPGLCSESERGHTLMASAYCMAPAPESVYAGRAALAAKKPGKAAAAAASRPSFQWGASGITLESLHGLAASLNPGDLEITPVQAWFELASRYPVEVLLGGAVLDTLQREFNGVVRCVMYGAVIERLAFESIIARVLGPSEGSLWA</sequence>
<protein>
    <submittedName>
        <fullName evidence="8">Alanine racemase</fullName>
    </submittedName>
</protein>
<keyword evidence="9" id="KW-1185">Reference proteome</keyword>
<evidence type="ECO:0000313" key="9">
    <source>
        <dbReference type="Proteomes" id="UP000031186"/>
    </source>
</evidence>
<evidence type="ECO:0000256" key="3">
    <source>
        <dbReference type="ARBA" id="ARBA00023015"/>
    </source>
</evidence>
<name>A0A0B4F7I5_METAF</name>
<evidence type="ECO:0000256" key="4">
    <source>
        <dbReference type="ARBA" id="ARBA00023125"/>
    </source>
</evidence>
<dbReference type="PANTHER" id="PTHR40621:SF11">
    <property type="entry name" value="TRANSCRIPTION FACTOR KAPC-RELATED"/>
    <property type="match status" value="1"/>
</dbReference>
<feature type="region of interest" description="Disordered" evidence="7">
    <location>
        <begin position="1"/>
        <end position="96"/>
    </location>
</feature>
<feature type="compositionally biased region" description="Low complexity" evidence="7">
    <location>
        <begin position="25"/>
        <end position="42"/>
    </location>
</feature>
<keyword evidence="6" id="KW-0539">Nucleus</keyword>
<dbReference type="Proteomes" id="UP000031186">
    <property type="component" value="Unassembled WGS sequence"/>
</dbReference>
<evidence type="ECO:0000256" key="1">
    <source>
        <dbReference type="ARBA" id="ARBA00004123"/>
    </source>
</evidence>
<dbReference type="CDD" id="cd14688">
    <property type="entry name" value="bZIP_YAP"/>
    <property type="match status" value="1"/>
</dbReference>
<dbReference type="InterPro" id="IPR050936">
    <property type="entry name" value="AP-1-like"/>
</dbReference>
<evidence type="ECO:0000256" key="6">
    <source>
        <dbReference type="ARBA" id="ARBA00023242"/>
    </source>
</evidence>
<reference evidence="8 9" key="1">
    <citation type="journal article" date="2014" name="Proc. Natl. Acad. Sci. U.S.A.">
        <title>Trajectory and genomic determinants of fungal-pathogen speciation and host adaptation.</title>
        <authorList>
            <person name="Hu X."/>
            <person name="Xiao G."/>
            <person name="Zheng P."/>
            <person name="Shang Y."/>
            <person name="Su Y."/>
            <person name="Zhang X."/>
            <person name="Liu X."/>
            <person name="Zhan S."/>
            <person name="St Leger R.J."/>
            <person name="Wang C."/>
        </authorList>
    </citation>
    <scope>NUCLEOTIDE SEQUENCE [LARGE SCALE GENOMIC DNA]</scope>
    <source>
        <strain evidence="8 9">ARSEF 549</strain>
    </source>
</reference>
<comment type="similarity">
    <text evidence="2">Belongs to the bZIP family.</text>
</comment>
<keyword evidence="4" id="KW-0238">DNA-binding</keyword>
<dbReference type="SUPFAM" id="SSF57959">
    <property type="entry name" value="Leucine zipper domain"/>
    <property type="match status" value="1"/>
</dbReference>
<dbReference type="GO" id="GO:0000976">
    <property type="term" value="F:transcription cis-regulatory region binding"/>
    <property type="evidence" value="ECO:0007669"/>
    <property type="project" value="InterPro"/>
</dbReference>
<organism evidence="8 9">
    <name type="scientific">Metarhizium anisopliae (strain ARSEF 549)</name>
    <dbReference type="NCBI Taxonomy" id="3151832"/>
    <lineage>
        <taxon>Eukaryota</taxon>
        <taxon>Fungi</taxon>
        <taxon>Dikarya</taxon>
        <taxon>Ascomycota</taxon>
        <taxon>Pezizomycotina</taxon>
        <taxon>Sordariomycetes</taxon>
        <taxon>Hypocreomycetidae</taxon>
        <taxon>Hypocreales</taxon>
        <taxon>Clavicipitaceae</taxon>
        <taxon>Metarhizium</taxon>
    </lineage>
</organism>
<feature type="non-terminal residue" evidence="8">
    <location>
        <position position="1"/>
    </location>
</feature>
<dbReference type="AlphaFoldDB" id="A0A0B4F7I5"/>